<dbReference type="SUPFAM" id="SSF51338">
    <property type="entry name" value="Composite domain of metallo-dependent hydrolases"/>
    <property type="match status" value="1"/>
</dbReference>
<evidence type="ECO:0000256" key="4">
    <source>
        <dbReference type="ARBA" id="ARBA00023277"/>
    </source>
</evidence>
<comment type="cofactor">
    <cofactor evidence="8">
        <name>a divalent metal cation</name>
        <dbReference type="ChEBI" id="CHEBI:60240"/>
    </cofactor>
    <text evidence="8">Binds 1 divalent metal cation per subunit.</text>
</comment>
<dbReference type="PANTHER" id="PTHR11113:SF14">
    <property type="entry name" value="N-ACETYLGLUCOSAMINE-6-PHOSPHATE DEACETYLASE"/>
    <property type="match status" value="1"/>
</dbReference>
<feature type="binding site" evidence="7">
    <location>
        <position position="221"/>
    </location>
    <ligand>
        <name>substrate</name>
    </ligand>
</feature>
<comment type="similarity">
    <text evidence="1 5">Belongs to the metallo-dependent hydrolases superfamily. NagA family.</text>
</comment>
<evidence type="ECO:0000256" key="5">
    <source>
        <dbReference type="PIRNR" id="PIRNR038994"/>
    </source>
</evidence>
<dbReference type="Pfam" id="PF01979">
    <property type="entry name" value="Amidohydro_1"/>
    <property type="match status" value="1"/>
</dbReference>
<evidence type="ECO:0000256" key="6">
    <source>
        <dbReference type="PIRSR" id="PIRSR038994-1"/>
    </source>
</evidence>
<dbReference type="GO" id="GO:0006046">
    <property type="term" value="P:N-acetylglucosamine catabolic process"/>
    <property type="evidence" value="ECO:0007669"/>
    <property type="project" value="TreeGrafter"/>
</dbReference>
<dbReference type="PANTHER" id="PTHR11113">
    <property type="entry name" value="N-ACETYLGLUCOSAMINE-6-PHOSPHATE DEACETYLASE"/>
    <property type="match status" value="1"/>
</dbReference>
<feature type="domain" description="Amidohydrolase-related" evidence="9">
    <location>
        <begin position="45"/>
        <end position="369"/>
    </location>
</feature>
<dbReference type="Proteomes" id="UP000247523">
    <property type="component" value="Unassembled WGS sequence"/>
</dbReference>
<reference evidence="10 11" key="1">
    <citation type="submission" date="2018-05" db="EMBL/GenBank/DDBJ databases">
        <title>Genomic Encyclopedia of Type Strains, Phase IV (KMG-IV): sequencing the most valuable type-strain genomes for metagenomic binning, comparative biology and taxonomic classification.</title>
        <authorList>
            <person name="Goeker M."/>
        </authorList>
    </citation>
    <scope>NUCLEOTIDE SEQUENCE [LARGE SCALE GENOMIC DNA]</scope>
    <source>
        <strain evidence="10 11">DSM 28816</strain>
    </source>
</reference>
<dbReference type="InterPro" id="IPR006680">
    <property type="entry name" value="Amidohydro-rel"/>
</dbReference>
<evidence type="ECO:0000259" key="9">
    <source>
        <dbReference type="Pfam" id="PF01979"/>
    </source>
</evidence>
<evidence type="ECO:0000313" key="10">
    <source>
        <dbReference type="EMBL" id="PXV93838.1"/>
    </source>
</evidence>
<organism evidence="10 11">
    <name type="scientific">Lachnotalea glycerini</name>
    <dbReference type="NCBI Taxonomy" id="1763509"/>
    <lineage>
        <taxon>Bacteria</taxon>
        <taxon>Bacillati</taxon>
        <taxon>Bacillota</taxon>
        <taxon>Clostridia</taxon>
        <taxon>Lachnospirales</taxon>
        <taxon>Lachnospiraceae</taxon>
        <taxon>Lachnotalea</taxon>
    </lineage>
</organism>
<dbReference type="Gene3D" id="3.20.20.140">
    <property type="entry name" value="Metal-dependent hydrolases"/>
    <property type="match status" value="1"/>
</dbReference>
<proteinExistence type="inferred from homology"/>
<sequence>MLLKNGYVFINGEFTKTDVLCTNGLIAKLGTNLKGDKAIDCAGCYVIPGLVEIHSHGCVGEDFSTSDVNGISKMCHYYAQNGITSVLATTMTQSKELSRQAAKNIRQCCGLDNHRAKILGIHMEGPFLGKDKKGAHDEKYLMKIDQEFFDELDELSGNNIKLVSIDPCLEGAIDFVKEYKSDKIISIAHTNATYDIATEAMQAGARHITHLFNAMNPLHHREPGVIGAALEQPCFTEIICDGIHLHPAIIRFLFQSIPQKVVLISDSMMAAGLNDGIYQLGGLLVTVQHKKAALSDGTIAGSAINLYQTMILAIQFGVKPEAAILSATYLPAKSIRKEKQIGCIEVGRKADILVLNKDYSIKTVLIGGDQEEKNKL</sequence>
<keyword evidence="3 5" id="KW-0378">Hydrolase</keyword>
<keyword evidence="4 5" id="KW-0119">Carbohydrate metabolism</keyword>
<accession>A0A318ESS8</accession>
<evidence type="ECO:0000256" key="8">
    <source>
        <dbReference type="PIRSR" id="PIRSR038994-3"/>
    </source>
</evidence>
<feature type="binding site" evidence="8">
    <location>
        <position position="210"/>
    </location>
    <ligand>
        <name>Zn(2+)</name>
        <dbReference type="ChEBI" id="CHEBI:29105"/>
    </ligand>
</feature>
<gene>
    <name evidence="10" type="ORF">C8E03_102613</name>
</gene>
<dbReference type="PIRSF" id="PIRSF038994">
    <property type="entry name" value="NagA"/>
    <property type="match status" value="1"/>
</dbReference>
<dbReference type="InterPro" id="IPR003764">
    <property type="entry name" value="GlcNAc_6-P_deAcase"/>
</dbReference>
<keyword evidence="2 8" id="KW-0479">Metal-binding</keyword>
<dbReference type="CDD" id="cd00854">
    <property type="entry name" value="NagA"/>
    <property type="match status" value="1"/>
</dbReference>
<protein>
    <submittedName>
        <fullName evidence="10">N-acetylglucosamine-6-phosphate deacetylase</fullName>
    </submittedName>
</protein>
<feature type="binding site" evidence="8">
    <location>
        <position position="189"/>
    </location>
    <ligand>
        <name>Zn(2+)</name>
        <dbReference type="ChEBI" id="CHEBI:29105"/>
    </ligand>
</feature>
<feature type="binding site" evidence="7">
    <location>
        <begin position="299"/>
        <end position="301"/>
    </location>
    <ligand>
        <name>substrate</name>
    </ligand>
</feature>
<dbReference type="SUPFAM" id="SSF51556">
    <property type="entry name" value="Metallo-dependent hydrolases"/>
    <property type="match status" value="1"/>
</dbReference>
<dbReference type="RefSeq" id="WP_110290663.1">
    <property type="nucleotide sequence ID" value="NZ_QICS01000002.1"/>
</dbReference>
<comment type="caution">
    <text evidence="10">The sequence shown here is derived from an EMBL/GenBank/DDBJ whole genome shotgun (WGS) entry which is preliminary data.</text>
</comment>
<dbReference type="AlphaFoldDB" id="A0A318ESS8"/>
<dbReference type="EMBL" id="QICS01000002">
    <property type="protein sequence ID" value="PXV93838.1"/>
    <property type="molecule type" value="Genomic_DNA"/>
</dbReference>
<dbReference type="GO" id="GO:0046872">
    <property type="term" value="F:metal ion binding"/>
    <property type="evidence" value="ECO:0007669"/>
    <property type="project" value="UniProtKB-KW"/>
</dbReference>
<feature type="binding site" evidence="7">
    <location>
        <position position="244"/>
    </location>
    <ligand>
        <name>substrate</name>
    </ligand>
</feature>
<feature type="binding site" evidence="7">
    <location>
        <begin position="213"/>
        <end position="214"/>
    </location>
    <ligand>
        <name>substrate</name>
    </ligand>
</feature>
<dbReference type="InterPro" id="IPR032466">
    <property type="entry name" value="Metal_Hydrolase"/>
</dbReference>
<feature type="binding site" evidence="7">
    <location>
        <position position="135"/>
    </location>
    <ligand>
        <name>substrate</name>
    </ligand>
</feature>
<evidence type="ECO:0000256" key="3">
    <source>
        <dbReference type="ARBA" id="ARBA00022801"/>
    </source>
</evidence>
<feature type="binding site" evidence="8">
    <location>
        <position position="124"/>
    </location>
    <ligand>
        <name>Zn(2+)</name>
        <dbReference type="ChEBI" id="CHEBI:29105"/>
    </ligand>
</feature>
<name>A0A318ESS8_9FIRM</name>
<evidence type="ECO:0000313" key="11">
    <source>
        <dbReference type="Proteomes" id="UP000247523"/>
    </source>
</evidence>
<dbReference type="Gene3D" id="2.30.40.10">
    <property type="entry name" value="Urease, subunit C, domain 1"/>
    <property type="match status" value="1"/>
</dbReference>
<feature type="active site" description="Proton donor/acceptor" evidence="6">
    <location>
        <position position="266"/>
    </location>
</feature>
<dbReference type="InterPro" id="IPR011059">
    <property type="entry name" value="Metal-dep_hydrolase_composite"/>
</dbReference>
<evidence type="ECO:0000256" key="1">
    <source>
        <dbReference type="ARBA" id="ARBA00010716"/>
    </source>
</evidence>
<evidence type="ECO:0000256" key="2">
    <source>
        <dbReference type="ARBA" id="ARBA00022723"/>
    </source>
</evidence>
<dbReference type="NCBIfam" id="TIGR00221">
    <property type="entry name" value="nagA"/>
    <property type="match status" value="1"/>
</dbReference>
<evidence type="ECO:0000256" key="7">
    <source>
        <dbReference type="PIRSR" id="PIRSR038994-2"/>
    </source>
</evidence>
<dbReference type="GO" id="GO:0008448">
    <property type="term" value="F:N-acetylglucosamine-6-phosphate deacetylase activity"/>
    <property type="evidence" value="ECO:0007669"/>
    <property type="project" value="InterPro"/>
</dbReference>